<comment type="caution">
    <text evidence="1">The sequence shown here is derived from an EMBL/GenBank/DDBJ whole genome shotgun (WGS) entry which is preliminary data.</text>
</comment>
<dbReference type="Proteomes" id="UP000037460">
    <property type="component" value="Unassembled WGS sequence"/>
</dbReference>
<name>A0A0M0JB44_9EUKA</name>
<dbReference type="AlphaFoldDB" id="A0A0M0JB44"/>
<organism evidence="1 2">
    <name type="scientific">Chrysochromulina tobinii</name>
    <dbReference type="NCBI Taxonomy" id="1460289"/>
    <lineage>
        <taxon>Eukaryota</taxon>
        <taxon>Haptista</taxon>
        <taxon>Haptophyta</taxon>
        <taxon>Prymnesiophyceae</taxon>
        <taxon>Prymnesiales</taxon>
        <taxon>Chrysochromulinaceae</taxon>
        <taxon>Chrysochromulina</taxon>
    </lineage>
</organism>
<sequence length="76" mass="8570">MMFAAALRNATALRLKGVRYAAEFSGRARSLGIQMSVEATALGLFMAFWWRMSHAQEKALYDKYYATLRASKESAE</sequence>
<protein>
    <submittedName>
        <fullName evidence="1">Uncharacterized protein</fullName>
    </submittedName>
</protein>
<keyword evidence="2" id="KW-1185">Reference proteome</keyword>
<proteinExistence type="predicted"/>
<gene>
    <name evidence="1" type="ORF">Ctob_006619</name>
</gene>
<evidence type="ECO:0000313" key="1">
    <source>
        <dbReference type="EMBL" id="KOO23814.1"/>
    </source>
</evidence>
<dbReference type="EMBL" id="JWZX01003154">
    <property type="protein sequence ID" value="KOO23814.1"/>
    <property type="molecule type" value="Genomic_DNA"/>
</dbReference>
<accession>A0A0M0JB44</accession>
<reference evidence="2" key="1">
    <citation type="journal article" date="2015" name="PLoS Genet.">
        <title>Genome Sequence and Transcriptome Analyses of Chrysochromulina tobin: Metabolic Tools for Enhanced Algal Fitness in the Prominent Order Prymnesiales (Haptophyceae).</title>
        <authorList>
            <person name="Hovde B.T."/>
            <person name="Deodato C.R."/>
            <person name="Hunsperger H.M."/>
            <person name="Ryken S.A."/>
            <person name="Yost W."/>
            <person name="Jha R.K."/>
            <person name="Patterson J."/>
            <person name="Monnat R.J. Jr."/>
            <person name="Barlow S.B."/>
            <person name="Starkenburg S.R."/>
            <person name="Cattolico R.A."/>
        </authorList>
    </citation>
    <scope>NUCLEOTIDE SEQUENCE</scope>
    <source>
        <strain evidence="2">CCMP291</strain>
    </source>
</reference>
<evidence type="ECO:0000313" key="2">
    <source>
        <dbReference type="Proteomes" id="UP000037460"/>
    </source>
</evidence>